<dbReference type="InterPro" id="IPR010736">
    <property type="entry name" value="SHIPPO-rpt"/>
</dbReference>
<accession>A0AA38I6L1</accession>
<evidence type="ECO:0000313" key="1">
    <source>
        <dbReference type="EMBL" id="KAJ3649031.1"/>
    </source>
</evidence>
<gene>
    <name evidence="1" type="ORF">Zmor_020793</name>
</gene>
<evidence type="ECO:0000313" key="2">
    <source>
        <dbReference type="Proteomes" id="UP001168821"/>
    </source>
</evidence>
<reference evidence="1" key="1">
    <citation type="journal article" date="2023" name="G3 (Bethesda)">
        <title>Whole genome assemblies of Zophobas morio and Tenebrio molitor.</title>
        <authorList>
            <person name="Kaur S."/>
            <person name="Stinson S.A."/>
            <person name="diCenzo G.C."/>
        </authorList>
    </citation>
    <scope>NUCLEOTIDE SEQUENCE</scope>
    <source>
        <strain evidence="1">QUZm001</strain>
    </source>
</reference>
<evidence type="ECO:0008006" key="3">
    <source>
        <dbReference type="Google" id="ProtNLM"/>
    </source>
</evidence>
<dbReference type="GO" id="GO:0005856">
    <property type="term" value="C:cytoskeleton"/>
    <property type="evidence" value="ECO:0007669"/>
    <property type="project" value="TreeGrafter"/>
</dbReference>
<dbReference type="EMBL" id="JALNTZ010000006">
    <property type="protein sequence ID" value="KAJ3649031.1"/>
    <property type="molecule type" value="Genomic_DNA"/>
</dbReference>
<dbReference type="PANTHER" id="PTHR21580:SF28">
    <property type="entry name" value="BOREALIN N-TERMINAL DOMAIN-CONTAINING PROTEIN-RELATED"/>
    <property type="match status" value="1"/>
</dbReference>
<name>A0AA38I6L1_9CUCU</name>
<dbReference type="PANTHER" id="PTHR21580">
    <property type="entry name" value="SHIPPO-1-RELATED"/>
    <property type="match status" value="1"/>
</dbReference>
<organism evidence="1 2">
    <name type="scientific">Zophobas morio</name>
    <dbReference type="NCBI Taxonomy" id="2755281"/>
    <lineage>
        <taxon>Eukaryota</taxon>
        <taxon>Metazoa</taxon>
        <taxon>Ecdysozoa</taxon>
        <taxon>Arthropoda</taxon>
        <taxon>Hexapoda</taxon>
        <taxon>Insecta</taxon>
        <taxon>Pterygota</taxon>
        <taxon>Neoptera</taxon>
        <taxon>Endopterygota</taxon>
        <taxon>Coleoptera</taxon>
        <taxon>Polyphaga</taxon>
        <taxon>Cucujiformia</taxon>
        <taxon>Tenebrionidae</taxon>
        <taxon>Zophobas</taxon>
    </lineage>
</organism>
<dbReference type="Proteomes" id="UP001168821">
    <property type="component" value="Unassembled WGS sequence"/>
</dbReference>
<comment type="caution">
    <text evidence="1">The sequence shown here is derived from an EMBL/GenBank/DDBJ whole genome shotgun (WGS) entry which is preliminary data.</text>
</comment>
<dbReference type="Pfam" id="PF07004">
    <property type="entry name" value="SHIPPO-rpt"/>
    <property type="match status" value="5"/>
</dbReference>
<protein>
    <recommendedName>
        <fullName evidence="3">Outer dense fiber protein 3</fullName>
    </recommendedName>
</protein>
<sequence>MVRQHLGPGPGKYLLPPLVGYKEHDGTKYRNPQYSMGLKLPLQDRHLGPGPKYHTEHMTMYGKAHPPAYSLASRPRDLTIFQGPGPAAYNLQNSPRMKEARPPAYSMSYRHKILKGSETPGPNIYDIPTTLGPKVPDLHANGAFSMSDRYPVMAKERSPGPAQYDPTSPNNYKNKMPAYSMSIKHKDLSGRGTYPSPSDYYPKIQKCAAGFSFGLRTDNQPYITADDEMPCINK</sequence>
<keyword evidence="2" id="KW-1185">Reference proteome</keyword>
<proteinExistence type="predicted"/>
<dbReference type="AlphaFoldDB" id="A0AA38I6L1"/>
<dbReference type="InterPro" id="IPR051291">
    <property type="entry name" value="CIMAP"/>
</dbReference>